<dbReference type="InterPro" id="IPR016461">
    <property type="entry name" value="COMT-like"/>
</dbReference>
<dbReference type="AlphaFoldDB" id="M5FTD0"/>
<dbReference type="Pfam" id="PF00891">
    <property type="entry name" value="Methyltransf_2"/>
    <property type="match status" value="1"/>
</dbReference>
<reference evidence="5 6" key="1">
    <citation type="journal article" date="2012" name="Science">
        <title>The Paleozoic origin of enzymatic lignin decomposition reconstructed from 31 fungal genomes.</title>
        <authorList>
            <person name="Floudas D."/>
            <person name="Binder M."/>
            <person name="Riley R."/>
            <person name="Barry K."/>
            <person name="Blanchette R.A."/>
            <person name="Henrissat B."/>
            <person name="Martinez A.T."/>
            <person name="Otillar R."/>
            <person name="Spatafora J.W."/>
            <person name="Yadav J.S."/>
            <person name="Aerts A."/>
            <person name="Benoit I."/>
            <person name="Boyd A."/>
            <person name="Carlson A."/>
            <person name="Copeland A."/>
            <person name="Coutinho P.M."/>
            <person name="de Vries R.P."/>
            <person name="Ferreira P."/>
            <person name="Findley K."/>
            <person name="Foster B."/>
            <person name="Gaskell J."/>
            <person name="Glotzer D."/>
            <person name="Gorecki P."/>
            <person name="Heitman J."/>
            <person name="Hesse C."/>
            <person name="Hori C."/>
            <person name="Igarashi K."/>
            <person name="Jurgens J.A."/>
            <person name="Kallen N."/>
            <person name="Kersten P."/>
            <person name="Kohler A."/>
            <person name="Kuees U."/>
            <person name="Kumar T.K.A."/>
            <person name="Kuo A."/>
            <person name="LaButti K."/>
            <person name="Larrondo L.F."/>
            <person name="Lindquist E."/>
            <person name="Ling A."/>
            <person name="Lombard V."/>
            <person name="Lucas S."/>
            <person name="Lundell T."/>
            <person name="Martin R."/>
            <person name="McLaughlin D.J."/>
            <person name="Morgenstern I."/>
            <person name="Morin E."/>
            <person name="Murat C."/>
            <person name="Nagy L.G."/>
            <person name="Nolan M."/>
            <person name="Ohm R.A."/>
            <person name="Patyshakuliyeva A."/>
            <person name="Rokas A."/>
            <person name="Ruiz-Duenas F.J."/>
            <person name="Sabat G."/>
            <person name="Salamov A."/>
            <person name="Samejima M."/>
            <person name="Schmutz J."/>
            <person name="Slot J.C."/>
            <person name="St John F."/>
            <person name="Stenlid J."/>
            <person name="Sun H."/>
            <person name="Sun S."/>
            <person name="Syed K."/>
            <person name="Tsang A."/>
            <person name="Wiebenga A."/>
            <person name="Young D."/>
            <person name="Pisabarro A."/>
            <person name="Eastwood D.C."/>
            <person name="Martin F."/>
            <person name="Cullen D."/>
            <person name="Grigoriev I.V."/>
            <person name="Hibbett D.S."/>
        </authorList>
    </citation>
    <scope>NUCLEOTIDE SEQUENCE [LARGE SCALE GENOMIC DNA]</scope>
    <source>
        <strain evidence="5 6">DJM-731 SS1</strain>
    </source>
</reference>
<dbReference type="STRING" id="1858805.M5FTD0"/>
<evidence type="ECO:0000313" key="6">
    <source>
        <dbReference type="Proteomes" id="UP000030653"/>
    </source>
</evidence>
<dbReference type="Gene3D" id="1.10.10.10">
    <property type="entry name" value="Winged helix-like DNA-binding domain superfamily/Winged helix DNA-binding domain"/>
    <property type="match status" value="1"/>
</dbReference>
<evidence type="ECO:0000259" key="4">
    <source>
        <dbReference type="Pfam" id="PF00891"/>
    </source>
</evidence>
<dbReference type="RefSeq" id="XP_040626201.1">
    <property type="nucleotide sequence ID" value="XM_040770513.1"/>
</dbReference>
<dbReference type="GO" id="GO:0008171">
    <property type="term" value="F:O-methyltransferase activity"/>
    <property type="evidence" value="ECO:0007669"/>
    <property type="project" value="InterPro"/>
</dbReference>
<dbReference type="EMBL" id="JH795870">
    <property type="protein sequence ID" value="EJT99303.1"/>
    <property type="molecule type" value="Genomic_DNA"/>
</dbReference>
<name>M5FTD0_DACPD</name>
<dbReference type="GO" id="GO:0032259">
    <property type="term" value="P:methylation"/>
    <property type="evidence" value="ECO:0007669"/>
    <property type="project" value="UniProtKB-KW"/>
</dbReference>
<evidence type="ECO:0000256" key="2">
    <source>
        <dbReference type="ARBA" id="ARBA00022679"/>
    </source>
</evidence>
<sequence>MGNANTKLEPEKPSAPPDPLIVLVSSLNDAVDALQKVLQVRQLPAFELDSPIPHPLDSGLPDPVSWFARKAIVGLCSKIIATVESPAERALVLSNAWLIPVALNVVIESEPPVVDLIAETGEIGATVTSLAGKTGIDAAKLRSILRVLTSESFFKEITPGRYVLNRPSSVLVTGNAIGDLVSFTSGPSMRGGSVLSKALRHDGLPAGDKYEETVFKQTAFQLYHQKALYPWLMENPRYLTRFHRGMTQLELYMDPGISCDYPWEELGESVTLVDVGSGRGGLTMTLLKRFPKWKAVLQDRAEALSAIREFWEKEATDIVDADRVSFLAQDFFQVTSLRATDDSHYVFMIKNVLHNWGDEHCLKILRNLGPAAAPGSTLLVCTYMPAIPQPDEKHITVKEYFDGISGKDMREIQEMHLPIPEPLWADWGYGNAYETRSGAAMTGLLNAAGRDIYDLRNLLSAASWEVASSTQMRSAASMIKAIKLQPAPLPN</sequence>
<dbReference type="OMA" id="SIIEAVW"/>
<dbReference type="Gene3D" id="3.40.50.150">
    <property type="entry name" value="Vaccinia Virus protein VP39"/>
    <property type="match status" value="1"/>
</dbReference>
<dbReference type="PANTHER" id="PTHR43712:SF2">
    <property type="entry name" value="O-METHYLTRANSFERASE CICE"/>
    <property type="match status" value="1"/>
</dbReference>
<protein>
    <submittedName>
        <fullName evidence="5">S-adenosyl-L-methionine-dependent methyltransferase</fullName>
    </submittedName>
</protein>
<keyword evidence="2 5" id="KW-0808">Transferase</keyword>
<dbReference type="OrthoDB" id="1606438at2759"/>
<dbReference type="SUPFAM" id="SSF53335">
    <property type="entry name" value="S-adenosyl-L-methionine-dependent methyltransferases"/>
    <property type="match status" value="1"/>
</dbReference>
<evidence type="ECO:0000313" key="5">
    <source>
        <dbReference type="EMBL" id="EJT99303.1"/>
    </source>
</evidence>
<organism evidence="5 6">
    <name type="scientific">Dacryopinax primogenitus (strain DJM 731)</name>
    <name type="common">Brown rot fungus</name>
    <dbReference type="NCBI Taxonomy" id="1858805"/>
    <lineage>
        <taxon>Eukaryota</taxon>
        <taxon>Fungi</taxon>
        <taxon>Dikarya</taxon>
        <taxon>Basidiomycota</taxon>
        <taxon>Agaricomycotina</taxon>
        <taxon>Dacrymycetes</taxon>
        <taxon>Dacrymycetales</taxon>
        <taxon>Dacrymycetaceae</taxon>
        <taxon>Dacryopinax</taxon>
    </lineage>
</organism>
<proteinExistence type="predicted"/>
<keyword evidence="6" id="KW-1185">Reference proteome</keyword>
<accession>M5FTD0</accession>
<dbReference type="InterPro" id="IPR029063">
    <property type="entry name" value="SAM-dependent_MTases_sf"/>
</dbReference>
<evidence type="ECO:0000256" key="3">
    <source>
        <dbReference type="ARBA" id="ARBA00022691"/>
    </source>
</evidence>
<feature type="domain" description="O-methyltransferase C-terminal" evidence="4">
    <location>
        <begin position="266"/>
        <end position="385"/>
    </location>
</feature>
<keyword evidence="3" id="KW-0949">S-adenosyl-L-methionine</keyword>
<dbReference type="HOGENOM" id="CLU_005533_0_3_1"/>
<keyword evidence="1 5" id="KW-0489">Methyltransferase</keyword>
<dbReference type="InterPro" id="IPR036388">
    <property type="entry name" value="WH-like_DNA-bd_sf"/>
</dbReference>
<dbReference type="SUPFAM" id="SSF46785">
    <property type="entry name" value="Winged helix' DNA-binding domain"/>
    <property type="match status" value="1"/>
</dbReference>
<dbReference type="InterPro" id="IPR001077">
    <property type="entry name" value="COMT_C"/>
</dbReference>
<dbReference type="GeneID" id="63685575"/>
<dbReference type="InterPro" id="IPR036390">
    <property type="entry name" value="WH_DNA-bd_sf"/>
</dbReference>
<gene>
    <name evidence="5" type="ORF">DACRYDRAFT_118048</name>
</gene>
<dbReference type="PROSITE" id="PS51683">
    <property type="entry name" value="SAM_OMT_II"/>
    <property type="match status" value="1"/>
</dbReference>
<evidence type="ECO:0000256" key="1">
    <source>
        <dbReference type="ARBA" id="ARBA00022603"/>
    </source>
</evidence>
<dbReference type="Proteomes" id="UP000030653">
    <property type="component" value="Unassembled WGS sequence"/>
</dbReference>
<dbReference type="PANTHER" id="PTHR43712">
    <property type="entry name" value="PUTATIVE (AFU_ORTHOLOGUE AFUA_4G14580)-RELATED"/>
    <property type="match status" value="1"/>
</dbReference>